<evidence type="ECO:0000313" key="6">
    <source>
        <dbReference type="Proteomes" id="UP001174419"/>
    </source>
</evidence>
<dbReference type="EMBL" id="CP071770">
    <property type="protein sequence ID" value="QTD60644.1"/>
    <property type="molecule type" value="Genomic_DNA"/>
</dbReference>
<proteinExistence type="predicted"/>
<sequence>MMLNLMPLKLECRRCKKLYLYQAKPSYPTLRCPICDRTTMLHGLAETADLLRHPFRFMLSYLKPSWHKRGKAH</sequence>
<dbReference type="AlphaFoldDB" id="A0AAP4M2L8"/>
<dbReference type="Proteomes" id="UP000663954">
    <property type="component" value="Chromosome"/>
</dbReference>
<evidence type="ECO:0000313" key="4">
    <source>
        <dbReference type="Proteomes" id="UP000405075"/>
    </source>
</evidence>
<reference evidence="3" key="5">
    <citation type="submission" date="2021-03" db="EMBL/GenBank/DDBJ databases">
        <authorList>
            <person name="Ma J."/>
        </authorList>
    </citation>
    <scope>NUCLEOTIDE SEQUENCE</scope>
    <source>
        <strain evidence="3">GX5</strain>
    </source>
</reference>
<dbReference type="Proteomes" id="UP000405075">
    <property type="component" value="Chromosome"/>
</dbReference>
<reference evidence="1" key="4">
    <citation type="submission" date="2020-06" db="EMBL/GenBank/DDBJ databases">
        <authorList>
            <person name="Dong N."/>
        </authorList>
    </citation>
    <scope>NUCLEOTIDE SEQUENCE</scope>
    <source>
        <strain evidence="1">DF49-4</strain>
    </source>
</reference>
<evidence type="ECO:0000313" key="1">
    <source>
        <dbReference type="EMBL" id="MDM1717945.1"/>
    </source>
</evidence>
<reference evidence="3 5" key="3">
    <citation type="journal article" date="2020" name="Front. Cell. Infect. Microbiol.">
        <title>Characterization of Three Porcine Acinetobacter towneri Strains Co-Harboring tet(X3) and bla OXA-58.</title>
        <authorList>
            <person name="Ma J."/>
            <person name="Wang J."/>
            <person name="Feng J."/>
            <person name="Liu Y."/>
            <person name="Yang B."/>
            <person name="Li R."/>
            <person name="Bai L."/>
            <person name="He T."/>
            <person name="Wang X."/>
            <person name="Yang Z."/>
        </authorList>
    </citation>
    <scope>NUCLEOTIDE SEQUENCE [LARGE SCALE GENOMIC DNA]</scope>
    <source>
        <strain evidence="3 5">GX5</strain>
    </source>
</reference>
<gene>
    <name evidence="2" type="ORF">GJD93_07550</name>
    <name evidence="1" type="ORF">HX110_02030</name>
    <name evidence="3" type="ORF">J4G45_07290</name>
</gene>
<organism evidence="1 6">
    <name type="scientific">Acinetobacter towneri</name>
    <dbReference type="NCBI Taxonomy" id="202956"/>
    <lineage>
        <taxon>Bacteria</taxon>
        <taxon>Pseudomonadati</taxon>
        <taxon>Pseudomonadota</taxon>
        <taxon>Gammaproteobacteria</taxon>
        <taxon>Moraxellales</taxon>
        <taxon>Moraxellaceae</taxon>
        <taxon>Acinetobacter</taxon>
    </lineage>
</organism>
<name>A0AAP4M2L8_9GAMM</name>
<dbReference type="EMBL" id="CP046045">
    <property type="protein sequence ID" value="QGM27540.1"/>
    <property type="molecule type" value="Genomic_DNA"/>
</dbReference>
<evidence type="ECO:0000313" key="3">
    <source>
        <dbReference type="EMBL" id="QTD60644.1"/>
    </source>
</evidence>
<evidence type="ECO:0000313" key="2">
    <source>
        <dbReference type="EMBL" id="QGM27540.1"/>
    </source>
</evidence>
<dbReference type="Proteomes" id="UP001174419">
    <property type="component" value="Unassembled WGS sequence"/>
</dbReference>
<evidence type="ECO:0000313" key="5">
    <source>
        <dbReference type="Proteomes" id="UP000663954"/>
    </source>
</evidence>
<reference evidence="1" key="6">
    <citation type="journal article" date="2022" name="Sci. Total Environ.">
        <title>Prevalence, transmission, and molecular epidemiology of tet(X)-positive bacteria among humans, animals, and environmental niches in China: An epidemiological, and genomic-based study.</title>
        <authorList>
            <person name="Dong N."/>
            <person name="Zeng Y."/>
            <person name="Cai C."/>
            <person name="Sun C."/>
            <person name="Lu J."/>
            <person name="Liu C."/>
            <person name="Zhou H."/>
            <person name="Sun Q."/>
            <person name="Shu L."/>
            <person name="Wang H."/>
            <person name="Wang Y."/>
            <person name="Wang S."/>
            <person name="Wu C."/>
            <person name="Chan E.W."/>
            <person name="Chen G."/>
            <person name="Shen Z."/>
            <person name="Chen S."/>
            <person name="Zhang R."/>
        </authorList>
    </citation>
    <scope>NUCLEOTIDE SEQUENCE</scope>
    <source>
        <strain evidence="1">DF49-4</strain>
    </source>
</reference>
<reference evidence="4" key="1">
    <citation type="submission" date="2019-11" db="EMBL/GenBank/DDBJ databases">
        <title>Escherichia coli 1916D6.</title>
        <authorList>
            <person name="Yao H."/>
            <person name="Du X."/>
            <person name="Yu R."/>
            <person name="Li A."/>
        </authorList>
    </citation>
    <scope>NUCLEOTIDE SEQUENCE [LARGE SCALE GENOMIC DNA]</scope>
    <source>
        <strain evidence="4">19110F47</strain>
    </source>
</reference>
<dbReference type="RefSeq" id="WP_081402487.1">
    <property type="nucleotide sequence ID" value="NZ_AP031566.1"/>
</dbReference>
<dbReference type="EMBL" id="JACANG010000002">
    <property type="protein sequence ID" value="MDM1717945.1"/>
    <property type="molecule type" value="Genomic_DNA"/>
</dbReference>
<protein>
    <submittedName>
        <fullName evidence="1">Uncharacterized protein</fullName>
    </submittedName>
</protein>
<reference evidence="2" key="2">
    <citation type="submission" date="2019-11" db="EMBL/GenBank/DDBJ databases">
        <authorList>
            <person name="Yao H."/>
            <person name="Du X."/>
            <person name="Yu R."/>
            <person name="Li A."/>
        </authorList>
    </citation>
    <scope>NUCLEOTIDE SEQUENCE</scope>
    <source>
        <strain evidence="2">19110F47</strain>
    </source>
</reference>
<accession>A0AAP4M2L8</accession>
<keyword evidence="5" id="KW-1185">Reference proteome</keyword>